<feature type="transmembrane region" description="Helical" evidence="8">
    <location>
        <begin position="159"/>
        <end position="180"/>
    </location>
</feature>
<evidence type="ECO:0000256" key="6">
    <source>
        <dbReference type="ARBA" id="ARBA00022989"/>
    </source>
</evidence>
<gene>
    <name evidence="9" type="ORF">C6V80_06555</name>
    <name evidence="10" type="ORF">EDC58_0113</name>
</gene>
<organism evidence="10 11">
    <name type="scientific">Caminibacter pacificus</name>
    <dbReference type="NCBI Taxonomy" id="1424653"/>
    <lineage>
        <taxon>Bacteria</taxon>
        <taxon>Pseudomonadati</taxon>
        <taxon>Campylobacterota</taxon>
        <taxon>Epsilonproteobacteria</taxon>
        <taxon>Nautiliales</taxon>
        <taxon>Nautiliaceae</taxon>
        <taxon>Caminibacter</taxon>
    </lineage>
</organism>
<comment type="similarity">
    <text evidence="2">Belongs to the binding-protein-dependent transport system permease family. FecCD subfamily.</text>
</comment>
<evidence type="ECO:0000256" key="4">
    <source>
        <dbReference type="ARBA" id="ARBA00022475"/>
    </source>
</evidence>
<dbReference type="GO" id="GO:0033214">
    <property type="term" value="P:siderophore-iron import into cell"/>
    <property type="evidence" value="ECO:0007669"/>
    <property type="project" value="TreeGrafter"/>
</dbReference>
<evidence type="ECO:0000256" key="7">
    <source>
        <dbReference type="ARBA" id="ARBA00023136"/>
    </source>
</evidence>
<dbReference type="PANTHER" id="PTHR30472">
    <property type="entry name" value="FERRIC ENTEROBACTIN TRANSPORT SYSTEM PERMEASE PROTEIN"/>
    <property type="match status" value="1"/>
</dbReference>
<accession>A0AAJ4RDK8</accession>
<feature type="transmembrane region" description="Helical" evidence="8">
    <location>
        <begin position="116"/>
        <end position="139"/>
    </location>
</feature>
<keyword evidence="12" id="KW-1185">Reference proteome</keyword>
<sequence length="295" mass="32287">MIKYLSAFIFLLIISLFSVYYGANDFIAYNIRLPRVLSAIAAGAALGIAGFIMQVVLKNDLASPFTLGITHGALFGVSLSVVFGIGSVFLFSFLGAFIVIVFILAVAFLRRLSSQSIILSGIAISALFGAGSMFLQYFADESQLANIVIWSFGDLSKGDFFNIFLLFFMIMLSLIFFLINSWNFNALSLECAKNVGVKTETLIFISMIIVTLLSALVVANYGIIGFVGLVAPHIVRFFENSFKSLLILSALYGAILLVISDYIARNIIYPVEIPVGIVTSFIGAPMFLYLLMRKK</sequence>
<dbReference type="InterPro" id="IPR037294">
    <property type="entry name" value="ABC_BtuC-like"/>
</dbReference>
<feature type="transmembrane region" description="Helical" evidence="8">
    <location>
        <begin position="244"/>
        <end position="264"/>
    </location>
</feature>
<keyword evidence="3" id="KW-0813">Transport</keyword>
<dbReference type="Proteomes" id="UP000298805">
    <property type="component" value="Chromosome"/>
</dbReference>
<reference evidence="12" key="1">
    <citation type="submission" date="2018-03" db="EMBL/GenBank/DDBJ databases">
        <title>A comparative analysis of the Nautiliaceae.</title>
        <authorList>
            <person name="Grosche A."/>
            <person name="Smedile F."/>
            <person name="Vetriani C."/>
        </authorList>
    </citation>
    <scope>NUCLEOTIDE SEQUENCE [LARGE SCALE GENOMIC DNA]</scope>
    <source>
        <strain evidence="12">TB6</strain>
    </source>
</reference>
<dbReference type="Pfam" id="PF01032">
    <property type="entry name" value="FecCD"/>
    <property type="match status" value="1"/>
</dbReference>
<dbReference type="Proteomes" id="UP000272781">
    <property type="component" value="Unassembled WGS sequence"/>
</dbReference>
<feature type="transmembrane region" description="Helical" evidence="8">
    <location>
        <begin position="77"/>
        <end position="109"/>
    </location>
</feature>
<evidence type="ECO:0000256" key="2">
    <source>
        <dbReference type="ARBA" id="ARBA00007935"/>
    </source>
</evidence>
<proteinExistence type="inferred from homology"/>
<feature type="transmembrane region" description="Helical" evidence="8">
    <location>
        <begin position="36"/>
        <end position="57"/>
    </location>
</feature>
<evidence type="ECO:0000256" key="3">
    <source>
        <dbReference type="ARBA" id="ARBA00022448"/>
    </source>
</evidence>
<dbReference type="Gene3D" id="1.10.3470.10">
    <property type="entry name" value="ABC transporter involved in vitamin B12 uptake, BtuC"/>
    <property type="match status" value="1"/>
</dbReference>
<feature type="transmembrane region" description="Helical" evidence="8">
    <location>
        <begin position="6"/>
        <end position="24"/>
    </location>
</feature>
<evidence type="ECO:0000256" key="1">
    <source>
        <dbReference type="ARBA" id="ARBA00004651"/>
    </source>
</evidence>
<dbReference type="SUPFAM" id="SSF81345">
    <property type="entry name" value="ABC transporter involved in vitamin B12 uptake, BtuC"/>
    <property type="match status" value="1"/>
</dbReference>
<dbReference type="AlphaFoldDB" id="A0AAJ4RDK8"/>
<evidence type="ECO:0000313" key="9">
    <source>
        <dbReference type="EMBL" id="QCI28637.1"/>
    </source>
</evidence>
<reference evidence="9" key="3">
    <citation type="submission" date="2019-06" db="EMBL/GenBank/DDBJ databases">
        <title>A comparative analysis of the Nautiliaceae.</title>
        <authorList>
            <person name="Grosche A."/>
            <person name="Smedile F."/>
            <person name="Vetriani C."/>
        </authorList>
    </citation>
    <scope>NUCLEOTIDE SEQUENCE</scope>
    <source>
        <strain evidence="9">TB6</strain>
    </source>
</reference>
<evidence type="ECO:0000256" key="8">
    <source>
        <dbReference type="SAM" id="Phobius"/>
    </source>
</evidence>
<keyword evidence="6 8" id="KW-1133">Transmembrane helix</keyword>
<dbReference type="GO" id="GO:0022857">
    <property type="term" value="F:transmembrane transporter activity"/>
    <property type="evidence" value="ECO:0007669"/>
    <property type="project" value="InterPro"/>
</dbReference>
<dbReference type="GO" id="GO:0005886">
    <property type="term" value="C:plasma membrane"/>
    <property type="evidence" value="ECO:0007669"/>
    <property type="project" value="UniProtKB-SubCell"/>
</dbReference>
<protein>
    <submittedName>
        <fullName evidence="9">Iron ABC transporter permease</fullName>
    </submittedName>
    <submittedName>
        <fullName evidence="10">Iron complex transport system permease protein</fullName>
    </submittedName>
</protein>
<evidence type="ECO:0000313" key="12">
    <source>
        <dbReference type="Proteomes" id="UP000298805"/>
    </source>
</evidence>
<dbReference type="PANTHER" id="PTHR30472:SF25">
    <property type="entry name" value="ABC TRANSPORTER PERMEASE PROTEIN MJ0876-RELATED"/>
    <property type="match status" value="1"/>
</dbReference>
<evidence type="ECO:0000313" key="11">
    <source>
        <dbReference type="Proteomes" id="UP000272781"/>
    </source>
</evidence>
<dbReference type="InterPro" id="IPR000522">
    <property type="entry name" value="ABC_transptr_permease_BtuC"/>
</dbReference>
<evidence type="ECO:0000256" key="5">
    <source>
        <dbReference type="ARBA" id="ARBA00022692"/>
    </source>
</evidence>
<keyword evidence="4" id="KW-1003">Cell membrane</keyword>
<keyword evidence="5 8" id="KW-0812">Transmembrane</keyword>
<evidence type="ECO:0000313" key="10">
    <source>
        <dbReference type="EMBL" id="ROR40634.1"/>
    </source>
</evidence>
<dbReference type="RefSeq" id="WP_123351549.1">
    <property type="nucleotide sequence ID" value="NZ_CP027432.2"/>
</dbReference>
<feature type="transmembrane region" description="Helical" evidence="8">
    <location>
        <begin position="201"/>
        <end position="224"/>
    </location>
</feature>
<feature type="transmembrane region" description="Helical" evidence="8">
    <location>
        <begin position="271"/>
        <end position="292"/>
    </location>
</feature>
<dbReference type="EMBL" id="RJVK01000001">
    <property type="protein sequence ID" value="ROR40634.1"/>
    <property type="molecule type" value="Genomic_DNA"/>
</dbReference>
<reference evidence="10 11" key="2">
    <citation type="submission" date="2018-11" db="EMBL/GenBank/DDBJ databases">
        <title>Genomic Encyclopedia of Type Strains, Phase IV (KMG-IV): sequencing the most valuable type-strain genomes for metagenomic binning, comparative biology and taxonomic classification.</title>
        <authorList>
            <person name="Goeker M."/>
        </authorList>
    </citation>
    <scope>NUCLEOTIDE SEQUENCE [LARGE SCALE GENOMIC DNA]</scope>
    <source>
        <strain evidence="10 11">DSM 27783</strain>
    </source>
</reference>
<comment type="subcellular location">
    <subcellularLocation>
        <location evidence="1">Cell membrane</location>
        <topology evidence="1">Multi-pass membrane protein</topology>
    </subcellularLocation>
</comment>
<name>A0AAJ4RDK8_9BACT</name>
<keyword evidence="7 8" id="KW-0472">Membrane</keyword>
<dbReference type="EMBL" id="CP027432">
    <property type="protein sequence ID" value="QCI28637.1"/>
    <property type="molecule type" value="Genomic_DNA"/>
</dbReference>
<dbReference type="CDD" id="cd06550">
    <property type="entry name" value="TM_ABC_iron-siderophores_like"/>
    <property type="match status" value="1"/>
</dbReference>